<dbReference type="Pfam" id="PF13545">
    <property type="entry name" value="HTH_Crp_2"/>
    <property type="match status" value="1"/>
</dbReference>
<dbReference type="SMART" id="SM00100">
    <property type="entry name" value="cNMP"/>
    <property type="match status" value="1"/>
</dbReference>
<dbReference type="InterPro" id="IPR036390">
    <property type="entry name" value="WH_DNA-bd_sf"/>
</dbReference>
<name>A0A859DN62_9FIRM</name>
<dbReference type="CDD" id="cd00038">
    <property type="entry name" value="CAP_ED"/>
    <property type="match status" value="1"/>
</dbReference>
<evidence type="ECO:0000256" key="3">
    <source>
        <dbReference type="ARBA" id="ARBA00023163"/>
    </source>
</evidence>
<dbReference type="Proteomes" id="UP000501316">
    <property type="component" value="Chromosome"/>
</dbReference>
<reference evidence="5 6" key="1">
    <citation type="submission" date="2019-11" db="EMBL/GenBank/DDBJ databases">
        <authorList>
            <person name="Ren C."/>
            <person name="Wang H."/>
            <person name="Xu Y."/>
        </authorList>
    </citation>
    <scope>NUCLEOTIDE SEQUENCE [LARGE SCALE GENOMIC DNA]</scope>
    <source>
        <strain evidence="5 6">LBM 19010</strain>
    </source>
</reference>
<sequence length="227" mass="25583">MKNYLDVLKTVPLFKGIEEENIQPLLSCLSAQPIHFEKEQTVFSGGENIKRFGIVLSGQVQVVQDDYYGNRNILGQIDIGNLFGESFACAETKTPPISVITTTTSDLLFIDCHRLAVPCTRACSFHSKLIQNMLRIISMKNISLTKKIEVISKRTTREKLLAFLSTEAKRVGCSRFCISFNRQELADYLSVERSAMSAELSKLRDEGVLKFHKNQFELLQGTVRPSV</sequence>
<dbReference type="RefSeq" id="WP_174192667.1">
    <property type="nucleotide sequence ID" value="NZ_CP046051.1"/>
</dbReference>
<keyword evidence="3" id="KW-0804">Transcription</keyword>
<dbReference type="PROSITE" id="PS50042">
    <property type="entry name" value="CNMP_BINDING_3"/>
    <property type="match status" value="1"/>
</dbReference>
<proteinExistence type="predicted"/>
<dbReference type="SUPFAM" id="SSF46785">
    <property type="entry name" value="Winged helix' DNA-binding domain"/>
    <property type="match status" value="1"/>
</dbReference>
<dbReference type="KEGG" id="clf:GJQ69_00865"/>
<evidence type="ECO:0000313" key="6">
    <source>
        <dbReference type="Proteomes" id="UP000501316"/>
    </source>
</evidence>
<evidence type="ECO:0000259" key="4">
    <source>
        <dbReference type="PROSITE" id="PS50042"/>
    </source>
</evidence>
<gene>
    <name evidence="5" type="ORF">GJQ69_00865</name>
</gene>
<feature type="domain" description="Cyclic nucleotide-binding" evidence="4">
    <location>
        <begin position="13"/>
        <end position="111"/>
    </location>
</feature>
<dbReference type="GO" id="GO:0003677">
    <property type="term" value="F:DNA binding"/>
    <property type="evidence" value="ECO:0007669"/>
    <property type="project" value="UniProtKB-KW"/>
</dbReference>
<keyword evidence="2" id="KW-0238">DNA-binding</keyword>
<accession>A0A859DN62</accession>
<evidence type="ECO:0000256" key="2">
    <source>
        <dbReference type="ARBA" id="ARBA00023125"/>
    </source>
</evidence>
<evidence type="ECO:0000313" key="5">
    <source>
        <dbReference type="EMBL" id="QKN23166.1"/>
    </source>
</evidence>
<dbReference type="Gene3D" id="2.60.120.10">
    <property type="entry name" value="Jelly Rolls"/>
    <property type="match status" value="1"/>
</dbReference>
<dbReference type="InterPro" id="IPR012318">
    <property type="entry name" value="HTH_CRP"/>
</dbReference>
<dbReference type="SUPFAM" id="SSF51206">
    <property type="entry name" value="cAMP-binding domain-like"/>
    <property type="match status" value="1"/>
</dbReference>
<dbReference type="Pfam" id="PF00027">
    <property type="entry name" value="cNMP_binding"/>
    <property type="match status" value="1"/>
</dbReference>
<dbReference type="InterPro" id="IPR000595">
    <property type="entry name" value="cNMP-bd_dom"/>
</dbReference>
<evidence type="ECO:0000256" key="1">
    <source>
        <dbReference type="ARBA" id="ARBA00023015"/>
    </source>
</evidence>
<protein>
    <submittedName>
        <fullName evidence="5">Cyclic nucleotide-binding domain-containing protein</fullName>
    </submittedName>
</protein>
<dbReference type="AlphaFoldDB" id="A0A859DN62"/>
<organism evidence="5 6">
    <name type="scientific">Caproicibacterium lactatifermentans</name>
    <dbReference type="NCBI Taxonomy" id="2666138"/>
    <lineage>
        <taxon>Bacteria</taxon>
        <taxon>Bacillati</taxon>
        <taxon>Bacillota</taxon>
        <taxon>Clostridia</taxon>
        <taxon>Eubacteriales</taxon>
        <taxon>Oscillospiraceae</taxon>
        <taxon>Caproicibacterium</taxon>
    </lineage>
</organism>
<dbReference type="EMBL" id="CP046051">
    <property type="protein sequence ID" value="QKN23166.1"/>
    <property type="molecule type" value="Genomic_DNA"/>
</dbReference>
<dbReference type="InterPro" id="IPR014710">
    <property type="entry name" value="RmlC-like_jellyroll"/>
</dbReference>
<dbReference type="GO" id="GO:0006355">
    <property type="term" value="P:regulation of DNA-templated transcription"/>
    <property type="evidence" value="ECO:0007669"/>
    <property type="project" value="InterPro"/>
</dbReference>
<dbReference type="InterPro" id="IPR018490">
    <property type="entry name" value="cNMP-bd_dom_sf"/>
</dbReference>
<keyword evidence="1" id="KW-0805">Transcription regulation</keyword>